<reference evidence="3" key="1">
    <citation type="submission" date="2016-10" db="EMBL/GenBank/DDBJ databases">
        <authorList>
            <person name="Varghese N."/>
            <person name="Submissions S."/>
        </authorList>
    </citation>
    <scope>NUCLEOTIDE SEQUENCE [LARGE SCALE GENOMIC DNA]</scope>
    <source>
        <strain evidence="3">CGMCC 4.578</strain>
    </source>
</reference>
<dbReference type="RefSeq" id="WP_090065023.1">
    <property type="nucleotide sequence ID" value="NZ_FOFT01000003.1"/>
</dbReference>
<name>A0A1H9K6G4_9PSEU</name>
<accession>A0A1H9K6G4</accession>
<protein>
    <submittedName>
        <fullName evidence="2">Cell wall assembly regulator SMI1</fullName>
    </submittedName>
</protein>
<dbReference type="InterPro" id="IPR018958">
    <property type="entry name" value="Knr4/Smi1-like_dom"/>
</dbReference>
<sequence length="174" mass="19203">MKALLTELGELLARKDPRARSTLLPGASTAAFAPLTARLPVPLHPDLVTLWEWHDGADHGEPSPFEIASSCAFMSVGMASRTWDQQQAMREEYPYAPWRPEWVPLGSDGCGGLLVADHTPASAFRVFKAFAEAGEFVHVVAESPRAMVAALVARVRDDLPVDHMTRYDQRYPFS</sequence>
<evidence type="ECO:0000313" key="2">
    <source>
        <dbReference type="EMBL" id="SEQ94642.1"/>
    </source>
</evidence>
<dbReference type="AlphaFoldDB" id="A0A1H9K6G4"/>
<evidence type="ECO:0000259" key="1">
    <source>
        <dbReference type="Pfam" id="PF09346"/>
    </source>
</evidence>
<dbReference type="Pfam" id="PF09346">
    <property type="entry name" value="SMI1_KNR4"/>
    <property type="match status" value="1"/>
</dbReference>
<dbReference type="EMBL" id="FOFT01000003">
    <property type="protein sequence ID" value="SEQ94642.1"/>
    <property type="molecule type" value="Genomic_DNA"/>
</dbReference>
<proteinExistence type="predicted"/>
<gene>
    <name evidence="2" type="ORF">SAMN05216195_103490</name>
</gene>
<evidence type="ECO:0000313" key="3">
    <source>
        <dbReference type="Proteomes" id="UP000199028"/>
    </source>
</evidence>
<keyword evidence="3" id="KW-1185">Reference proteome</keyword>
<dbReference type="Proteomes" id="UP000199028">
    <property type="component" value="Unassembled WGS sequence"/>
</dbReference>
<organism evidence="2 3">
    <name type="scientific">Lentzea flaviverrucosa</name>
    <dbReference type="NCBI Taxonomy" id="200379"/>
    <lineage>
        <taxon>Bacteria</taxon>
        <taxon>Bacillati</taxon>
        <taxon>Actinomycetota</taxon>
        <taxon>Actinomycetes</taxon>
        <taxon>Pseudonocardiales</taxon>
        <taxon>Pseudonocardiaceae</taxon>
        <taxon>Lentzea</taxon>
    </lineage>
</organism>
<feature type="domain" description="Knr4/Smi1-like" evidence="1">
    <location>
        <begin position="26"/>
        <end position="143"/>
    </location>
</feature>